<organism evidence="2 3">
    <name type="scientific">Thermobacillus xylanilyticus</name>
    <dbReference type="NCBI Taxonomy" id="76633"/>
    <lineage>
        <taxon>Bacteria</taxon>
        <taxon>Bacillati</taxon>
        <taxon>Bacillota</taxon>
        <taxon>Bacilli</taxon>
        <taxon>Bacillales</taxon>
        <taxon>Paenibacillaceae</taxon>
        <taxon>Thermobacillus</taxon>
    </lineage>
</organism>
<dbReference type="RefSeq" id="WP_213485015.1">
    <property type="nucleotide sequence ID" value="NZ_CAJRAY010000069.1"/>
</dbReference>
<dbReference type="Proteomes" id="UP000681526">
    <property type="component" value="Unassembled WGS sequence"/>
</dbReference>
<comment type="caution">
    <text evidence="2">The sequence shown here is derived from an EMBL/GenBank/DDBJ whole genome shotgun (WGS) entry which is preliminary data.</text>
</comment>
<keyword evidence="1" id="KW-0812">Transmembrane</keyword>
<evidence type="ECO:0000313" key="2">
    <source>
        <dbReference type="EMBL" id="CAG5089758.1"/>
    </source>
</evidence>
<evidence type="ECO:0000313" key="3">
    <source>
        <dbReference type="Proteomes" id="UP000681526"/>
    </source>
</evidence>
<reference evidence="2 3" key="1">
    <citation type="submission" date="2021-04" db="EMBL/GenBank/DDBJ databases">
        <authorList>
            <person name="Rakotoarivonina H."/>
        </authorList>
    </citation>
    <scope>NUCLEOTIDE SEQUENCE [LARGE SCALE GENOMIC DNA]</scope>
    <source>
        <strain evidence="2 3">XE</strain>
    </source>
</reference>
<keyword evidence="1" id="KW-1133">Transmembrane helix</keyword>
<gene>
    <name evidence="2" type="primary">txxe 2373</name>
    <name evidence="2" type="ORF">TXXE_13380</name>
</gene>
<keyword evidence="3" id="KW-1185">Reference proteome</keyword>
<name>A0ABM8V5Z5_THEXY</name>
<protein>
    <submittedName>
        <fullName evidence="2">Uncharacterized protein</fullName>
    </submittedName>
</protein>
<feature type="transmembrane region" description="Helical" evidence="1">
    <location>
        <begin position="187"/>
        <end position="205"/>
    </location>
</feature>
<accession>A0ABM8V5Z5</accession>
<proteinExistence type="predicted"/>
<evidence type="ECO:0000256" key="1">
    <source>
        <dbReference type="SAM" id="Phobius"/>
    </source>
</evidence>
<keyword evidence="1" id="KW-0472">Membrane</keyword>
<sequence>MHRVRTPGRRAKAVMMVLLAVWTAMLFAAHASREVEALNFPIESLDELSVHADIVFVGTVTDRMKDSDTEHRYTFRIDIPLKGGLEKKSELTARVLQFGDEGVLDKGSSYLVLLQKTADGGYTIAGVHQGFIKLKNGRAESRYYSQEEVDRYLARYGLKVKTIYERLVPQDTPAATRHSVRDATSPAVLWTGGLALAALLAWLFARAVRQRRNRI</sequence>
<dbReference type="EMBL" id="CAJRAY010000069">
    <property type="protein sequence ID" value="CAG5089758.1"/>
    <property type="molecule type" value="Genomic_DNA"/>
</dbReference>